<organism evidence="1 2">
    <name type="scientific">Ruminococcus bicirculans</name>
    <name type="common">ex Wegman et al. 2014</name>
    <dbReference type="NCBI Taxonomy" id="1160721"/>
    <lineage>
        <taxon>Bacteria</taxon>
        <taxon>Bacillati</taxon>
        <taxon>Bacillota</taxon>
        <taxon>Clostridia</taxon>
        <taxon>Eubacteriales</taxon>
        <taxon>Oscillospiraceae</taxon>
        <taxon>Ruminococcus</taxon>
    </lineage>
</organism>
<evidence type="ECO:0000313" key="2">
    <source>
        <dbReference type="Proteomes" id="UP001211015"/>
    </source>
</evidence>
<proteinExistence type="predicted"/>
<dbReference type="Proteomes" id="UP001211015">
    <property type="component" value="Unassembled WGS sequence"/>
</dbReference>
<gene>
    <name evidence="1" type="ORF">PNU62_13695</name>
</gene>
<dbReference type="EMBL" id="JAQMLV010000029">
    <property type="protein sequence ID" value="MDB8746065.1"/>
    <property type="molecule type" value="Genomic_DNA"/>
</dbReference>
<dbReference type="RefSeq" id="WP_272112031.1">
    <property type="nucleotide sequence ID" value="NZ_DAWBUL010000006.1"/>
</dbReference>
<dbReference type="AlphaFoldDB" id="A0AAW6EDQ2"/>
<name>A0AAW6EDQ2_9FIRM</name>
<reference evidence="1" key="1">
    <citation type="submission" date="2023-01" db="EMBL/GenBank/DDBJ databases">
        <title>Human gut microbiome strain richness.</title>
        <authorList>
            <person name="Chen-Liaw A."/>
        </authorList>
    </citation>
    <scope>NUCLEOTIDE SEQUENCE</scope>
    <source>
        <strain evidence="1">1001275st1_F4_1001275B_160808</strain>
    </source>
</reference>
<evidence type="ECO:0000313" key="1">
    <source>
        <dbReference type="EMBL" id="MDB8746065.1"/>
    </source>
</evidence>
<sequence>MNNNQLAEVAKILGVSEDSISAMNDEIKNSMTAVFETVAIRNDEDKKIVFEALDDLWQKGSVYIGLDEVAKSTGILLVTLRSLDYDTQQTIVYEYMMDSSQTERFYDLVNKALAVSDLGNVAKLIAVPVRELRSLPRRIQENICGAYTMEYDADSTNTDLIDHIREMIAP</sequence>
<accession>A0AAW6EDQ2</accession>
<protein>
    <submittedName>
        <fullName evidence="1">Uncharacterized protein</fullName>
    </submittedName>
</protein>
<comment type="caution">
    <text evidence="1">The sequence shown here is derived from an EMBL/GenBank/DDBJ whole genome shotgun (WGS) entry which is preliminary data.</text>
</comment>